<dbReference type="GO" id="GO:0003677">
    <property type="term" value="F:DNA binding"/>
    <property type="evidence" value="ECO:0007669"/>
    <property type="project" value="InterPro"/>
</dbReference>
<dbReference type="PANTHER" id="PTHR30461">
    <property type="entry name" value="DNA-INVERTASE FROM LAMBDOID PROPHAGE"/>
    <property type="match status" value="1"/>
</dbReference>
<evidence type="ECO:0000256" key="1">
    <source>
        <dbReference type="ARBA" id="ARBA00009913"/>
    </source>
</evidence>
<dbReference type="SUPFAM" id="SSF53041">
    <property type="entry name" value="Resolvase-like"/>
    <property type="match status" value="1"/>
</dbReference>
<dbReference type="Gene3D" id="3.40.50.1390">
    <property type="entry name" value="Resolvase, N-terminal catalytic domain"/>
    <property type="match status" value="1"/>
</dbReference>
<sequence length="217" mass="25855">MLYFAYHRTSTKDQHLDRGIKEINDFITEKNIKLHHSIYTDQCTGKNFNRPSYKELKTEMLFQINQGEKVTLIVTELDRLGRNKQLTLKEIREMQNNGIRLIVKEIPTTHTELPNDNNIASMIMETINNMLIEMYASFAQAELEKKDKRQTEGIQAKKDRGEWDDYGRPRALDFKEFSKYYKLVLSKDLRPKDVMDKLNLTKPTYYRYVKEYNEKNL</sequence>
<evidence type="ECO:0000313" key="4">
    <source>
        <dbReference type="Proteomes" id="UP000822184"/>
    </source>
</evidence>
<proteinExistence type="inferred from homology"/>
<evidence type="ECO:0000313" key="3">
    <source>
        <dbReference type="EMBL" id="NSB17448.1"/>
    </source>
</evidence>
<comment type="caution">
    <text evidence="3">The sequence shown here is derived from an EMBL/GenBank/DDBJ whole genome shotgun (WGS) entry which is preliminary data.</text>
</comment>
<dbReference type="PROSITE" id="PS51736">
    <property type="entry name" value="RECOMBINASES_3"/>
    <property type="match status" value="1"/>
</dbReference>
<feature type="domain" description="Resolvase/invertase-type recombinase catalytic" evidence="2">
    <location>
        <begin position="2"/>
        <end position="161"/>
    </location>
</feature>
<accession>A0AAE5LT22</accession>
<dbReference type="SMART" id="SM00857">
    <property type="entry name" value="Resolvase"/>
    <property type="match status" value="1"/>
</dbReference>
<dbReference type="AlphaFoldDB" id="A0AAE5LT22"/>
<protein>
    <submittedName>
        <fullName evidence="3">DNA invertase Pin-like site-specific DNA recombinase</fullName>
    </submittedName>
</protein>
<reference evidence="3" key="1">
    <citation type="submission" date="2020-06" db="EMBL/GenBank/DDBJ databases">
        <title>Genomic insights into acetone-butanol-ethanol (ABE) fermentation by sequencing solventogenic clostridia strains.</title>
        <authorList>
            <person name="Brown S."/>
        </authorList>
    </citation>
    <scope>NUCLEOTIDE SEQUENCE</scope>
    <source>
        <strain evidence="3">DJ123</strain>
    </source>
</reference>
<comment type="similarity">
    <text evidence="1">Belongs to the site-specific recombinase resolvase family.</text>
</comment>
<gene>
    <name evidence="3" type="ORF">BCD95_005707</name>
</gene>
<dbReference type="EMBL" id="JABTDW010000001">
    <property type="protein sequence ID" value="NSB17448.1"/>
    <property type="molecule type" value="Genomic_DNA"/>
</dbReference>
<dbReference type="Proteomes" id="UP000822184">
    <property type="component" value="Unassembled WGS sequence"/>
</dbReference>
<organism evidence="3 4">
    <name type="scientific">Clostridium beijerinckii</name>
    <name type="common">Clostridium MP</name>
    <dbReference type="NCBI Taxonomy" id="1520"/>
    <lineage>
        <taxon>Bacteria</taxon>
        <taxon>Bacillati</taxon>
        <taxon>Bacillota</taxon>
        <taxon>Clostridia</taxon>
        <taxon>Eubacteriales</taxon>
        <taxon>Clostridiaceae</taxon>
        <taxon>Clostridium</taxon>
    </lineage>
</organism>
<dbReference type="PANTHER" id="PTHR30461:SF26">
    <property type="entry name" value="RESOLVASE HOMOLOG YNEB"/>
    <property type="match status" value="1"/>
</dbReference>
<dbReference type="InterPro" id="IPR050639">
    <property type="entry name" value="SSR_resolvase"/>
</dbReference>
<dbReference type="GO" id="GO:0000150">
    <property type="term" value="F:DNA strand exchange activity"/>
    <property type="evidence" value="ECO:0007669"/>
    <property type="project" value="InterPro"/>
</dbReference>
<evidence type="ECO:0000259" key="2">
    <source>
        <dbReference type="PROSITE" id="PS51736"/>
    </source>
</evidence>
<dbReference type="InterPro" id="IPR006119">
    <property type="entry name" value="Resolv_N"/>
</dbReference>
<dbReference type="InterPro" id="IPR036162">
    <property type="entry name" value="Resolvase-like_N_sf"/>
</dbReference>
<name>A0AAE5LT22_CLOBE</name>
<dbReference type="Pfam" id="PF00239">
    <property type="entry name" value="Resolvase"/>
    <property type="match status" value="1"/>
</dbReference>
<dbReference type="RefSeq" id="WP_077855451.1">
    <property type="nucleotide sequence ID" value="NZ_JABTDW010000001.1"/>
</dbReference>